<comment type="caution">
    <text evidence="6">The sequence shown here is derived from an EMBL/GenBank/DDBJ whole genome shotgun (WGS) entry which is preliminary data.</text>
</comment>
<evidence type="ECO:0000256" key="1">
    <source>
        <dbReference type="ARBA" id="ARBA00004496"/>
    </source>
</evidence>
<dbReference type="InterPro" id="IPR001020">
    <property type="entry name" value="PTS_HPr_His_P_site"/>
</dbReference>
<dbReference type="AlphaFoldDB" id="A0A1Y2KY39"/>
<dbReference type="PROSITE" id="PS00369">
    <property type="entry name" value="PTS_HPR_HIS"/>
    <property type="match status" value="1"/>
</dbReference>
<dbReference type="Pfam" id="PF00381">
    <property type="entry name" value="PTS-HPr"/>
    <property type="match status" value="1"/>
</dbReference>
<keyword evidence="7" id="KW-1185">Reference proteome</keyword>
<keyword evidence="4" id="KW-0598">Phosphotransferase system</keyword>
<keyword evidence="6" id="KW-0808">Transferase</keyword>
<dbReference type="PRINTS" id="PR00107">
    <property type="entry name" value="PHOSPHOCPHPR"/>
</dbReference>
<reference evidence="6 7" key="1">
    <citation type="submission" date="2014-03" db="EMBL/GenBank/DDBJ databases">
        <title>The draft genome sequence of Thalassospira mesophila JCM 18969.</title>
        <authorList>
            <person name="Lai Q."/>
            <person name="Shao Z."/>
        </authorList>
    </citation>
    <scope>NUCLEOTIDE SEQUENCE [LARGE SCALE GENOMIC DNA]</scope>
    <source>
        <strain evidence="6 7">JCM 18969</strain>
    </source>
</reference>
<dbReference type="EMBL" id="JFKA01000008">
    <property type="protein sequence ID" value="OSQ36996.1"/>
    <property type="molecule type" value="Genomic_DNA"/>
</dbReference>
<dbReference type="GO" id="GO:0005737">
    <property type="term" value="C:cytoplasm"/>
    <property type="evidence" value="ECO:0007669"/>
    <property type="project" value="UniProtKB-SubCell"/>
</dbReference>
<dbReference type="PANTHER" id="PTHR33705">
    <property type="entry name" value="PHOSPHOCARRIER PROTEIN HPR"/>
    <property type="match status" value="1"/>
</dbReference>
<dbReference type="InterPro" id="IPR035895">
    <property type="entry name" value="HPr-like_sf"/>
</dbReference>
<protein>
    <submittedName>
        <fullName evidence="6">Serine kinase</fullName>
    </submittedName>
</protein>
<keyword evidence="3" id="KW-0963">Cytoplasm</keyword>
<evidence type="ECO:0000313" key="6">
    <source>
        <dbReference type="EMBL" id="OSQ36996.1"/>
    </source>
</evidence>
<evidence type="ECO:0000256" key="2">
    <source>
        <dbReference type="ARBA" id="ARBA00010736"/>
    </source>
</evidence>
<gene>
    <name evidence="6" type="ORF">TMES_16230</name>
</gene>
<dbReference type="SUPFAM" id="SSF55594">
    <property type="entry name" value="HPr-like"/>
    <property type="match status" value="1"/>
</dbReference>
<evidence type="ECO:0000256" key="3">
    <source>
        <dbReference type="ARBA" id="ARBA00022490"/>
    </source>
</evidence>
<organism evidence="6 7">
    <name type="scientific">Thalassospira mesophila</name>
    <dbReference type="NCBI Taxonomy" id="1293891"/>
    <lineage>
        <taxon>Bacteria</taxon>
        <taxon>Pseudomonadati</taxon>
        <taxon>Pseudomonadota</taxon>
        <taxon>Alphaproteobacteria</taxon>
        <taxon>Rhodospirillales</taxon>
        <taxon>Thalassospiraceae</taxon>
        <taxon>Thalassospira</taxon>
    </lineage>
</organism>
<dbReference type="Gene3D" id="3.30.1340.10">
    <property type="entry name" value="HPr-like"/>
    <property type="match status" value="1"/>
</dbReference>
<accession>A0A1Y2KY39</accession>
<comment type="subcellular location">
    <subcellularLocation>
        <location evidence="1">Cytoplasm</location>
    </subcellularLocation>
</comment>
<dbReference type="PANTHER" id="PTHR33705:SF2">
    <property type="entry name" value="PHOSPHOCARRIER PROTEIN NPR"/>
    <property type="match status" value="1"/>
</dbReference>
<dbReference type="NCBIfam" id="TIGR01003">
    <property type="entry name" value="PTS_HPr_family"/>
    <property type="match status" value="1"/>
</dbReference>
<evidence type="ECO:0000256" key="4">
    <source>
        <dbReference type="ARBA" id="ARBA00022683"/>
    </source>
</evidence>
<name>A0A1Y2KY39_9PROT</name>
<dbReference type="RefSeq" id="WP_085584451.1">
    <property type="nucleotide sequence ID" value="NZ_JFKA01000008.1"/>
</dbReference>
<dbReference type="GO" id="GO:0009401">
    <property type="term" value="P:phosphoenolpyruvate-dependent sugar phosphotransferase system"/>
    <property type="evidence" value="ECO:0007669"/>
    <property type="project" value="UniProtKB-KW"/>
</dbReference>
<dbReference type="InterPro" id="IPR000032">
    <property type="entry name" value="HPr-like"/>
</dbReference>
<dbReference type="PROSITE" id="PS51350">
    <property type="entry name" value="PTS_HPR_DOM"/>
    <property type="match status" value="1"/>
</dbReference>
<dbReference type="OrthoDB" id="9798965at2"/>
<keyword evidence="6" id="KW-0418">Kinase</keyword>
<evidence type="ECO:0000313" key="7">
    <source>
        <dbReference type="Proteomes" id="UP000193391"/>
    </source>
</evidence>
<dbReference type="InterPro" id="IPR050399">
    <property type="entry name" value="HPr"/>
</dbReference>
<dbReference type="STRING" id="1293891.TMES_16230"/>
<evidence type="ECO:0000259" key="5">
    <source>
        <dbReference type="PROSITE" id="PS51350"/>
    </source>
</evidence>
<dbReference type="GO" id="GO:0016301">
    <property type="term" value="F:kinase activity"/>
    <property type="evidence" value="ECO:0007669"/>
    <property type="project" value="UniProtKB-KW"/>
</dbReference>
<sequence length="91" mass="9871">MSQTEKRIVTIVNQRGLHARAAAKFVKLAGEFEARIMVRNRGTEVSGVSIMGLMMLAASTGTEIEIEATGIDCHQAIAALSELVEAKFHEE</sequence>
<feature type="domain" description="HPr" evidence="5">
    <location>
        <begin position="4"/>
        <end position="91"/>
    </location>
</feature>
<dbReference type="CDD" id="cd00367">
    <property type="entry name" value="PTS-HPr_like"/>
    <property type="match status" value="1"/>
</dbReference>
<proteinExistence type="inferred from homology"/>
<comment type="similarity">
    <text evidence="2">Belongs to the HPr family.</text>
</comment>
<dbReference type="Proteomes" id="UP000193391">
    <property type="component" value="Unassembled WGS sequence"/>
</dbReference>